<name>A0A1F7YT36_9BACT</name>
<evidence type="ECO:0000256" key="1">
    <source>
        <dbReference type="ARBA" id="ARBA00007435"/>
    </source>
</evidence>
<evidence type="ECO:0000313" key="4">
    <source>
        <dbReference type="Proteomes" id="UP000177263"/>
    </source>
</evidence>
<dbReference type="SUPFAM" id="SSF82771">
    <property type="entry name" value="GIY-YIG endonuclease"/>
    <property type="match status" value="1"/>
</dbReference>
<proteinExistence type="inferred from homology"/>
<dbReference type="PROSITE" id="PS50164">
    <property type="entry name" value="GIY_YIG"/>
    <property type="match status" value="1"/>
</dbReference>
<dbReference type="AlphaFoldDB" id="A0A1F7YT36"/>
<protein>
    <submittedName>
        <fullName evidence="3">Excinuclease ABC subunit C</fullName>
    </submittedName>
</protein>
<reference evidence="3 4" key="1">
    <citation type="journal article" date="2016" name="Nat. Commun.">
        <title>Thousands of microbial genomes shed light on interconnected biogeochemical processes in an aquifer system.</title>
        <authorList>
            <person name="Anantharaman K."/>
            <person name="Brown C.T."/>
            <person name="Hug L.A."/>
            <person name="Sharon I."/>
            <person name="Castelle C.J."/>
            <person name="Probst A.J."/>
            <person name="Thomas B.C."/>
            <person name="Singh A."/>
            <person name="Wilkins M.J."/>
            <person name="Karaoz U."/>
            <person name="Brodie E.L."/>
            <person name="Williams K.H."/>
            <person name="Hubbard S.S."/>
            <person name="Banfield J.F."/>
        </authorList>
    </citation>
    <scope>NUCLEOTIDE SEQUENCE [LARGE SCALE GENOMIC DNA]</scope>
</reference>
<dbReference type="InterPro" id="IPR050190">
    <property type="entry name" value="UPF0213_domain"/>
</dbReference>
<dbReference type="InterPro" id="IPR035901">
    <property type="entry name" value="GIY-YIG_endonuc_sf"/>
</dbReference>
<accession>A0A1F7YT36</accession>
<dbReference type="InterPro" id="IPR000305">
    <property type="entry name" value="GIY-YIG_endonuc"/>
</dbReference>
<feature type="domain" description="GIY-YIG" evidence="2">
    <location>
        <begin position="1"/>
        <end position="76"/>
    </location>
</feature>
<organism evidence="3 4">
    <name type="scientific">Candidatus Woesebacteria bacterium RIFCSPHIGHO2_01_FULL_41_10</name>
    <dbReference type="NCBI Taxonomy" id="1802500"/>
    <lineage>
        <taxon>Bacteria</taxon>
        <taxon>Candidatus Woeseibacteriota</taxon>
    </lineage>
</organism>
<dbReference type="STRING" id="1802500.A2801_00650"/>
<dbReference type="PANTHER" id="PTHR34477">
    <property type="entry name" value="UPF0213 PROTEIN YHBQ"/>
    <property type="match status" value="1"/>
</dbReference>
<dbReference type="Pfam" id="PF01541">
    <property type="entry name" value="GIY-YIG"/>
    <property type="match status" value="1"/>
</dbReference>
<dbReference type="EMBL" id="MGGM01000010">
    <property type="protein sequence ID" value="OGM29665.1"/>
    <property type="molecule type" value="Genomic_DNA"/>
</dbReference>
<sequence length="79" mass="9513">MFFYTYVLQSKKDGYLYIGWTNNLRKRFDDHNLGNVEATKSRVPFEIIYYEACKSKQNAIAREKQLKSGYGRRYLKTRM</sequence>
<dbReference type="CDD" id="cd10449">
    <property type="entry name" value="GIY-YIG_SLX1_like"/>
    <property type="match status" value="1"/>
</dbReference>
<gene>
    <name evidence="3" type="ORF">A2801_00650</name>
</gene>
<comment type="caution">
    <text evidence="3">The sequence shown here is derived from an EMBL/GenBank/DDBJ whole genome shotgun (WGS) entry which is preliminary data.</text>
</comment>
<evidence type="ECO:0000259" key="2">
    <source>
        <dbReference type="PROSITE" id="PS50164"/>
    </source>
</evidence>
<dbReference type="PANTHER" id="PTHR34477:SF5">
    <property type="entry name" value="BSL5627 PROTEIN"/>
    <property type="match status" value="1"/>
</dbReference>
<dbReference type="Proteomes" id="UP000177263">
    <property type="component" value="Unassembled WGS sequence"/>
</dbReference>
<comment type="similarity">
    <text evidence="1">Belongs to the UPF0213 family.</text>
</comment>
<dbReference type="Gene3D" id="3.40.1440.10">
    <property type="entry name" value="GIY-YIG endonuclease"/>
    <property type="match status" value="1"/>
</dbReference>
<evidence type="ECO:0000313" key="3">
    <source>
        <dbReference type="EMBL" id="OGM29665.1"/>
    </source>
</evidence>